<protein>
    <submittedName>
        <fullName evidence="3">Uncharacterized protein</fullName>
    </submittedName>
</protein>
<keyword evidence="2" id="KW-0732">Signal</keyword>
<accession>A0ABR9H5I1</accession>
<keyword evidence="4" id="KW-1185">Reference proteome</keyword>
<evidence type="ECO:0000256" key="2">
    <source>
        <dbReference type="SAM" id="SignalP"/>
    </source>
</evidence>
<evidence type="ECO:0000313" key="3">
    <source>
        <dbReference type="EMBL" id="MBE1425973.1"/>
    </source>
</evidence>
<keyword evidence="1" id="KW-0812">Transmembrane</keyword>
<keyword evidence="1" id="KW-1133">Transmembrane helix</keyword>
<dbReference type="RefSeq" id="WP_192624067.1">
    <property type="nucleotide sequence ID" value="NZ_JADBGG010000020.1"/>
</dbReference>
<feature type="chain" id="PRO_5046423176" evidence="2">
    <location>
        <begin position="24"/>
        <end position="227"/>
    </location>
</feature>
<feature type="transmembrane region" description="Helical" evidence="1">
    <location>
        <begin position="202"/>
        <end position="221"/>
    </location>
</feature>
<gene>
    <name evidence="3" type="ORF">H4684_002632</name>
</gene>
<reference evidence="3 4" key="1">
    <citation type="submission" date="2020-10" db="EMBL/GenBank/DDBJ databases">
        <title>Genomic Encyclopedia of Type Strains, Phase IV (KMG-IV): sequencing the most valuable type-strain genomes for metagenomic binning, comparative biology and taxonomic classification.</title>
        <authorList>
            <person name="Goeker M."/>
        </authorList>
    </citation>
    <scope>NUCLEOTIDE SEQUENCE [LARGE SCALE GENOMIC DNA]</scope>
    <source>
        <strain evidence="3 4">DSM 4194</strain>
    </source>
</reference>
<organism evidence="3 4">
    <name type="scientific">Desulfomicrobium macestii</name>
    <dbReference type="NCBI Taxonomy" id="90731"/>
    <lineage>
        <taxon>Bacteria</taxon>
        <taxon>Pseudomonadati</taxon>
        <taxon>Thermodesulfobacteriota</taxon>
        <taxon>Desulfovibrionia</taxon>
        <taxon>Desulfovibrionales</taxon>
        <taxon>Desulfomicrobiaceae</taxon>
        <taxon>Desulfomicrobium</taxon>
    </lineage>
</organism>
<comment type="caution">
    <text evidence="3">The sequence shown here is derived from an EMBL/GenBank/DDBJ whole genome shotgun (WGS) entry which is preliminary data.</text>
</comment>
<evidence type="ECO:0000256" key="1">
    <source>
        <dbReference type="SAM" id="Phobius"/>
    </source>
</evidence>
<dbReference type="EMBL" id="JADBGG010000020">
    <property type="protein sequence ID" value="MBE1425973.1"/>
    <property type="molecule type" value="Genomic_DNA"/>
</dbReference>
<sequence length="227" mass="25064">MYRKMTVLFIGMTLLLFSASAHAAVYFDFTIDEGTPANTGSNWEPYAEFNINFSASFQGVTDTFGYCAKFDETIYLNNKYEFTSKAISTLGEYRAAWLMEEYAFNTGGYNGLSGDDNRDTITALQASIWRLLGTENQWTPITQPESVQTLYDEMISLAASKSLAELTSLGLGLNYQILMPNIQLHDGIEGNFQDLIVRTNAVPIPGAAMLLAPALLGLVGIRRKFAA</sequence>
<dbReference type="Proteomes" id="UP000639010">
    <property type="component" value="Unassembled WGS sequence"/>
</dbReference>
<feature type="signal peptide" evidence="2">
    <location>
        <begin position="1"/>
        <end position="23"/>
    </location>
</feature>
<evidence type="ECO:0000313" key="4">
    <source>
        <dbReference type="Proteomes" id="UP000639010"/>
    </source>
</evidence>
<proteinExistence type="predicted"/>
<keyword evidence="1" id="KW-0472">Membrane</keyword>
<name>A0ABR9H5I1_9BACT</name>